<protein>
    <submittedName>
        <fullName evidence="1">Uncharacterized protein</fullName>
    </submittedName>
</protein>
<sequence>MTIAAPHEEEVRRALEILERTDATSIERALRTASGSATGFLTSLRATLTFNRSVGSLENALASLDTTVSPEIARAAQATENVWRQIDREFGLLSSAEVAAILGASKDNRAYAAALRKRGALAGIERKNAYVYPGFQLNTTTGTVHTWVAPLLKLATEHNRSMSDALLWMVSPSTYFDGARPVDHLDDAERILSVSARSWGTEW</sequence>
<dbReference type="EMBL" id="CP060716">
    <property type="protein sequence ID" value="QNN63752.1"/>
    <property type="molecule type" value="Genomic_DNA"/>
</dbReference>
<dbReference type="Proteomes" id="UP000515934">
    <property type="component" value="Chromosome"/>
</dbReference>
<reference evidence="1 2" key="1">
    <citation type="submission" date="2020-08" db="EMBL/GenBank/DDBJ databases">
        <title>Genome sequence of Leucobacter denitrificans KACC 14055T.</title>
        <authorList>
            <person name="Hyun D.-W."/>
            <person name="Bae J.-W."/>
        </authorList>
    </citation>
    <scope>NUCLEOTIDE SEQUENCE [LARGE SCALE GENOMIC DNA]</scope>
    <source>
        <strain evidence="1 2">KACC 14055</strain>
    </source>
</reference>
<evidence type="ECO:0000313" key="2">
    <source>
        <dbReference type="Proteomes" id="UP000515934"/>
    </source>
</evidence>
<dbReference type="RefSeq" id="WP_187556209.1">
    <property type="nucleotide sequence ID" value="NZ_CP060716.1"/>
</dbReference>
<proteinExistence type="predicted"/>
<keyword evidence="2" id="KW-1185">Reference proteome</keyword>
<evidence type="ECO:0000313" key="1">
    <source>
        <dbReference type="EMBL" id="QNN63752.1"/>
    </source>
</evidence>
<gene>
    <name evidence="1" type="ORF">H9L06_05590</name>
</gene>
<dbReference type="KEGG" id="ldn:H9L06_05590"/>
<dbReference type="AlphaFoldDB" id="A0A7G9S7C7"/>
<organism evidence="1 2">
    <name type="scientific">Leucobacter denitrificans</name>
    <dbReference type="NCBI Taxonomy" id="683042"/>
    <lineage>
        <taxon>Bacteria</taxon>
        <taxon>Bacillati</taxon>
        <taxon>Actinomycetota</taxon>
        <taxon>Actinomycetes</taxon>
        <taxon>Micrococcales</taxon>
        <taxon>Microbacteriaceae</taxon>
        <taxon>Leucobacter</taxon>
    </lineage>
</organism>
<accession>A0A7G9S7C7</accession>
<name>A0A7G9S7C7_9MICO</name>